<organism evidence="1 2">
    <name type="scientific">Austropuccinia psidii MF-1</name>
    <dbReference type="NCBI Taxonomy" id="1389203"/>
    <lineage>
        <taxon>Eukaryota</taxon>
        <taxon>Fungi</taxon>
        <taxon>Dikarya</taxon>
        <taxon>Basidiomycota</taxon>
        <taxon>Pucciniomycotina</taxon>
        <taxon>Pucciniomycetes</taxon>
        <taxon>Pucciniales</taxon>
        <taxon>Sphaerophragmiaceae</taxon>
        <taxon>Austropuccinia</taxon>
    </lineage>
</organism>
<dbReference type="AlphaFoldDB" id="A0A9Q3ESU3"/>
<dbReference type="Proteomes" id="UP000765509">
    <property type="component" value="Unassembled WGS sequence"/>
</dbReference>
<evidence type="ECO:0000313" key="1">
    <source>
        <dbReference type="EMBL" id="MBW0527448.1"/>
    </source>
</evidence>
<evidence type="ECO:0000313" key="2">
    <source>
        <dbReference type="Proteomes" id="UP000765509"/>
    </source>
</evidence>
<protein>
    <submittedName>
        <fullName evidence="1">Uncharacterized protein</fullName>
    </submittedName>
</protein>
<sequence length="230" mass="26689">MKAHLKNSLTHSFAINQQFSDHLTVSTQKNEQMIANELSFHNLSVSPHYLLTVRTQLHNNIDFPDEILLKHNSQECRKQRRILVYMNQRKGQLGIYNPNFSVCTLDKKEDNNASWLKLPLQKLLARPFILINNHNNPYLSIIIYQVLTFSSPTLVFHTRQKVIITLNELSTNCQNITKNTDILYAIRKGIGFCQVLNSGKLAGVYSRKAELTKQKIDDYNNKWSKLQDFD</sequence>
<proteinExistence type="predicted"/>
<comment type="caution">
    <text evidence="1">The sequence shown here is derived from an EMBL/GenBank/DDBJ whole genome shotgun (WGS) entry which is preliminary data.</text>
</comment>
<dbReference type="EMBL" id="AVOT02033539">
    <property type="protein sequence ID" value="MBW0527448.1"/>
    <property type="molecule type" value="Genomic_DNA"/>
</dbReference>
<gene>
    <name evidence="1" type="ORF">O181_067163</name>
</gene>
<name>A0A9Q3ESU3_9BASI</name>
<accession>A0A9Q3ESU3</accession>
<keyword evidence="2" id="KW-1185">Reference proteome</keyword>
<reference evidence="1" key="1">
    <citation type="submission" date="2021-03" db="EMBL/GenBank/DDBJ databases">
        <title>Draft genome sequence of rust myrtle Austropuccinia psidii MF-1, a brazilian biotype.</title>
        <authorList>
            <person name="Quecine M.C."/>
            <person name="Pachon D.M.R."/>
            <person name="Bonatelli M.L."/>
            <person name="Correr F.H."/>
            <person name="Franceschini L.M."/>
            <person name="Leite T.F."/>
            <person name="Margarido G.R.A."/>
            <person name="Almeida C.A."/>
            <person name="Ferrarezi J.A."/>
            <person name="Labate C.A."/>
        </authorList>
    </citation>
    <scope>NUCLEOTIDE SEQUENCE</scope>
    <source>
        <strain evidence="1">MF-1</strain>
    </source>
</reference>